<dbReference type="InterPro" id="IPR008984">
    <property type="entry name" value="SMAD_FHA_dom_sf"/>
</dbReference>
<dbReference type="Pfam" id="PF00498">
    <property type="entry name" value="FHA"/>
    <property type="match status" value="1"/>
</dbReference>
<dbReference type="Gene3D" id="2.60.200.20">
    <property type="match status" value="1"/>
</dbReference>
<dbReference type="CDD" id="cd00060">
    <property type="entry name" value="FHA"/>
    <property type="match status" value="1"/>
</dbReference>
<evidence type="ECO:0000256" key="4">
    <source>
        <dbReference type="SAM" id="MobiDB-lite"/>
    </source>
</evidence>
<dbReference type="PANTHER" id="PTHR46210:SF1">
    <property type="entry name" value="FHA DOMAIN-CONTAINING PROTEIN"/>
    <property type="match status" value="1"/>
</dbReference>
<sequence>MEGPGRDFVDPIDEPDNQDESPSQLDERFQQPSSEGHLDFGQASSIPELSISNSSILLRAMTWNRESYGLFDYESQNLKCKDMQLYKEGMIIRNCAEVSYRDSSEETPSNNQGETILIKIKKSNNLKYEMQPINTNQPNDRLWMVIRNFKEEGYKIKDHDIIKLGRMKFRVKEFRTDTHYFNELDSETPHQGFDEIKNIEDTEDLCDDDEKEENPACRFCWIADHTKDNPIFRSCNCKGSIKFIHFQCIKAWIISKASVKGEDTHTTMNWKQFECELCKMPYPYCFKYLGERWNLVDLKRPKDNETPFIILESLNSEKNSSRTIHTVVIKSDKRIFQLGRGHDSDLRINDISVSRRHAALEYREDGFYIVDYQSKFGTLVLESGNVEIKEDTHQTIQVGRTIITVKVRTESKVPEFLTQNMSKNNQVKFDPDFEDKEYKVIEIKGKRYLIKPESPNNDPTPNEECMVFEEDHKEEYE</sequence>
<keyword evidence="1" id="KW-0479">Metal-binding</keyword>
<keyword evidence="8" id="KW-1185">Reference proteome</keyword>
<evidence type="ECO:0000259" key="6">
    <source>
        <dbReference type="PROSITE" id="PS51292"/>
    </source>
</evidence>
<gene>
    <name evidence="7" type="ORF">ECRASSUSDP1_LOCUS4891</name>
</gene>
<dbReference type="Pfam" id="PF12906">
    <property type="entry name" value="RINGv"/>
    <property type="match status" value="1"/>
</dbReference>
<dbReference type="Gene3D" id="3.30.40.10">
    <property type="entry name" value="Zinc/RING finger domain, C3HC4 (zinc finger)"/>
    <property type="match status" value="1"/>
</dbReference>
<dbReference type="PROSITE" id="PS51292">
    <property type="entry name" value="ZF_RING_CH"/>
    <property type="match status" value="1"/>
</dbReference>
<comment type="caution">
    <text evidence="7">The sequence shown here is derived from an EMBL/GenBank/DDBJ whole genome shotgun (WGS) entry which is preliminary data.</text>
</comment>
<dbReference type="PANTHER" id="PTHR46210">
    <property type="entry name" value="FHA DOMAIN-CONTAINING PROTEIN"/>
    <property type="match status" value="1"/>
</dbReference>
<name>A0AAD1XAN2_EUPCR</name>
<evidence type="ECO:0000259" key="5">
    <source>
        <dbReference type="PROSITE" id="PS50006"/>
    </source>
</evidence>
<dbReference type="InterPro" id="IPR011016">
    <property type="entry name" value="Znf_RING-CH"/>
</dbReference>
<evidence type="ECO:0000256" key="3">
    <source>
        <dbReference type="ARBA" id="ARBA00022833"/>
    </source>
</evidence>
<dbReference type="InterPro" id="IPR013083">
    <property type="entry name" value="Znf_RING/FYVE/PHD"/>
</dbReference>
<dbReference type="SMART" id="SM00744">
    <property type="entry name" value="RINGv"/>
    <property type="match status" value="1"/>
</dbReference>
<dbReference type="PROSITE" id="PS50006">
    <property type="entry name" value="FHA_DOMAIN"/>
    <property type="match status" value="1"/>
</dbReference>
<dbReference type="InterPro" id="IPR000253">
    <property type="entry name" value="FHA_dom"/>
</dbReference>
<evidence type="ECO:0000313" key="7">
    <source>
        <dbReference type="EMBL" id="CAI2363555.1"/>
    </source>
</evidence>
<evidence type="ECO:0000313" key="8">
    <source>
        <dbReference type="Proteomes" id="UP001295684"/>
    </source>
</evidence>
<feature type="compositionally biased region" description="Acidic residues" evidence="4">
    <location>
        <begin position="10"/>
        <end position="19"/>
    </location>
</feature>
<feature type="domain" description="FHA" evidence="5">
    <location>
        <begin position="336"/>
        <end position="380"/>
    </location>
</feature>
<protein>
    <submittedName>
        <fullName evidence="7">Uncharacterized protein</fullName>
    </submittedName>
</protein>
<keyword evidence="3" id="KW-0862">Zinc</keyword>
<dbReference type="EMBL" id="CAMPGE010004708">
    <property type="protein sequence ID" value="CAI2363555.1"/>
    <property type="molecule type" value="Genomic_DNA"/>
</dbReference>
<dbReference type="SMART" id="SM00240">
    <property type="entry name" value="FHA"/>
    <property type="match status" value="1"/>
</dbReference>
<evidence type="ECO:0000256" key="2">
    <source>
        <dbReference type="ARBA" id="ARBA00022771"/>
    </source>
</evidence>
<reference evidence="7" key="1">
    <citation type="submission" date="2023-07" db="EMBL/GenBank/DDBJ databases">
        <authorList>
            <consortium name="AG Swart"/>
            <person name="Singh M."/>
            <person name="Singh A."/>
            <person name="Seah K."/>
            <person name="Emmerich C."/>
        </authorList>
    </citation>
    <scope>NUCLEOTIDE SEQUENCE</scope>
    <source>
        <strain evidence="7">DP1</strain>
    </source>
</reference>
<dbReference type="SUPFAM" id="SSF49879">
    <property type="entry name" value="SMAD/FHA domain"/>
    <property type="match status" value="1"/>
</dbReference>
<proteinExistence type="predicted"/>
<dbReference type="GO" id="GO:0008270">
    <property type="term" value="F:zinc ion binding"/>
    <property type="evidence" value="ECO:0007669"/>
    <property type="project" value="UniProtKB-KW"/>
</dbReference>
<feature type="compositionally biased region" description="Polar residues" evidence="4">
    <location>
        <begin position="20"/>
        <end position="34"/>
    </location>
</feature>
<evidence type="ECO:0000256" key="1">
    <source>
        <dbReference type="ARBA" id="ARBA00022723"/>
    </source>
</evidence>
<accession>A0AAD1XAN2</accession>
<organism evidence="7 8">
    <name type="scientific">Euplotes crassus</name>
    <dbReference type="NCBI Taxonomy" id="5936"/>
    <lineage>
        <taxon>Eukaryota</taxon>
        <taxon>Sar</taxon>
        <taxon>Alveolata</taxon>
        <taxon>Ciliophora</taxon>
        <taxon>Intramacronucleata</taxon>
        <taxon>Spirotrichea</taxon>
        <taxon>Hypotrichia</taxon>
        <taxon>Euplotida</taxon>
        <taxon>Euplotidae</taxon>
        <taxon>Moneuplotes</taxon>
    </lineage>
</organism>
<feature type="domain" description="RING-CH-type" evidence="6">
    <location>
        <begin position="209"/>
        <end position="285"/>
    </location>
</feature>
<dbReference type="SUPFAM" id="SSF57850">
    <property type="entry name" value="RING/U-box"/>
    <property type="match status" value="1"/>
</dbReference>
<feature type="region of interest" description="Disordered" evidence="4">
    <location>
        <begin position="1"/>
        <end position="42"/>
    </location>
</feature>
<dbReference type="AlphaFoldDB" id="A0AAD1XAN2"/>
<keyword evidence="2" id="KW-0863">Zinc-finger</keyword>
<dbReference type="Proteomes" id="UP001295684">
    <property type="component" value="Unassembled WGS sequence"/>
</dbReference>